<dbReference type="AlphaFoldDB" id="A0AAV8SEW2"/>
<feature type="region of interest" description="Disordered" evidence="6">
    <location>
        <begin position="211"/>
        <end position="315"/>
    </location>
</feature>
<protein>
    <submittedName>
        <fullName evidence="7">Uncharacterized protein</fullName>
    </submittedName>
</protein>
<dbReference type="EMBL" id="JAIWQS010000011">
    <property type="protein sequence ID" value="KAJ8750575.1"/>
    <property type="molecule type" value="Genomic_DNA"/>
</dbReference>
<evidence type="ECO:0000256" key="6">
    <source>
        <dbReference type="SAM" id="MobiDB-lite"/>
    </source>
</evidence>
<reference evidence="7 8" key="1">
    <citation type="submission" date="2021-09" db="EMBL/GenBank/DDBJ databases">
        <title>Genomic insights and catalytic innovation underlie evolution of tropane alkaloids biosynthesis.</title>
        <authorList>
            <person name="Wang Y.-J."/>
            <person name="Tian T."/>
            <person name="Huang J.-P."/>
            <person name="Huang S.-X."/>
        </authorList>
    </citation>
    <scope>NUCLEOTIDE SEQUENCE [LARGE SCALE GENOMIC DNA]</scope>
    <source>
        <strain evidence="7">KIB-2018</strain>
        <tissue evidence="7">Leaf</tissue>
    </source>
</reference>
<organism evidence="7 8">
    <name type="scientific">Erythroxylum novogranatense</name>
    <dbReference type="NCBI Taxonomy" id="1862640"/>
    <lineage>
        <taxon>Eukaryota</taxon>
        <taxon>Viridiplantae</taxon>
        <taxon>Streptophyta</taxon>
        <taxon>Embryophyta</taxon>
        <taxon>Tracheophyta</taxon>
        <taxon>Spermatophyta</taxon>
        <taxon>Magnoliopsida</taxon>
        <taxon>eudicotyledons</taxon>
        <taxon>Gunneridae</taxon>
        <taxon>Pentapetalae</taxon>
        <taxon>rosids</taxon>
        <taxon>fabids</taxon>
        <taxon>Malpighiales</taxon>
        <taxon>Erythroxylaceae</taxon>
        <taxon>Erythroxylum</taxon>
    </lineage>
</organism>
<evidence type="ECO:0000256" key="3">
    <source>
        <dbReference type="ARBA" id="ARBA00023163"/>
    </source>
</evidence>
<feature type="short sequence motif" description="VHIID" evidence="5">
    <location>
        <begin position="430"/>
        <end position="434"/>
    </location>
</feature>
<keyword evidence="3" id="KW-0804">Transcription</keyword>
<dbReference type="Pfam" id="PF03514">
    <property type="entry name" value="GRAS"/>
    <property type="match status" value="1"/>
</dbReference>
<feature type="region of interest" description="Leucine repeat I (LRI)" evidence="5">
    <location>
        <begin position="320"/>
        <end position="380"/>
    </location>
</feature>
<sequence>MDTLPQEHPNSINRFVSNHGPISCSSNRNLLNGFNPTRNLSNSHPPVDSTSFTPSNDLTSFLQSSNPESDQPGSNATLKYINDMLMEEDLEGKNCMLQDCLALQAAEKSFYDVLGQEYPHSSGQSLSFLDQISENPVDSSNSSSSVDTQNFDAIFSQDNLPLSGLQSFLMDSPVSILLGPDFPVELQPLGLKESGIRELAKSLQGYDSLVLAPNGNSAKPSDHEKRDQSPTNVLGRKSHQREDIDDLEGRSSKHSAFSLAESEQSDMFDQVLLCPGTSNGSTSGPIEDKSQSGASRNGNRKGSNGRASRVRKQGNQGELVDLWTPLTQCAQAVGNLDQRTATDLLKQITQHSSRFGDGNQRLAHYFASALETRLAGTRAPTYTPLLSNKTPAVDILRAYQVFVKACPFKRMSNFFANRTIIKFSEKATRLHIIDFGILYGFQWPCLIQRLSERTGGPPKLRITGIELPQPGFRPAERVEETGRRLARYCERFNVPFEYNVIAQKWETIKYEDLKIDRDEMTVVNCLYRLRNLPDDTVVANSARDAVLKLIKSIRPDLFIHGVVNGNYNAPFFVTRFREALFHFSSLFDMFEATVPREDEQRLLYEKEIFGRDITNVIACEGIERVERPETYKQWQLRNLRIGFRQLQLDQDILRNVKSTVKSEYDENFVVDQDGQWMLQGWKGRIVYALSVWKPLLE</sequence>
<evidence type="ECO:0000256" key="2">
    <source>
        <dbReference type="ARBA" id="ARBA00023015"/>
    </source>
</evidence>
<comment type="subcellular location">
    <subcellularLocation>
        <location evidence="1">Nucleus</location>
    </subcellularLocation>
</comment>
<dbReference type="PROSITE" id="PS50985">
    <property type="entry name" value="GRAS"/>
    <property type="match status" value="1"/>
</dbReference>
<accession>A0AAV8SEW2</accession>
<evidence type="ECO:0000256" key="5">
    <source>
        <dbReference type="PROSITE-ProRule" id="PRU01191"/>
    </source>
</evidence>
<keyword evidence="2" id="KW-0805">Transcription regulation</keyword>
<dbReference type="InterPro" id="IPR005202">
    <property type="entry name" value="TF_GRAS"/>
</dbReference>
<keyword evidence="8" id="KW-1185">Reference proteome</keyword>
<dbReference type="GO" id="GO:0005634">
    <property type="term" value="C:nucleus"/>
    <property type="evidence" value="ECO:0007669"/>
    <property type="project" value="UniProtKB-SubCell"/>
</dbReference>
<dbReference type="PANTHER" id="PTHR31636">
    <property type="entry name" value="OSJNBA0084A10.13 PROTEIN-RELATED"/>
    <property type="match status" value="1"/>
</dbReference>
<feature type="compositionally biased region" description="Polar residues" evidence="6">
    <location>
        <begin position="291"/>
        <end position="306"/>
    </location>
</feature>
<gene>
    <name evidence="7" type="ORF">K2173_015736</name>
</gene>
<comment type="caution">
    <text evidence="5">Lacks conserved residue(s) required for the propagation of feature annotation.</text>
</comment>
<name>A0AAV8SEW2_9ROSI</name>
<evidence type="ECO:0000313" key="7">
    <source>
        <dbReference type="EMBL" id="KAJ8750575.1"/>
    </source>
</evidence>
<feature type="region of interest" description="VHIID" evidence="5">
    <location>
        <begin position="399"/>
        <end position="464"/>
    </location>
</feature>
<evidence type="ECO:0000256" key="1">
    <source>
        <dbReference type="ARBA" id="ARBA00004123"/>
    </source>
</evidence>
<comment type="similarity">
    <text evidence="5">Belongs to the GRAS family.</text>
</comment>
<keyword evidence="4" id="KW-0539">Nucleus</keyword>
<proteinExistence type="inferred from homology"/>
<feature type="region of interest" description="Leucine repeat II (LRII)" evidence="5">
    <location>
        <begin position="480"/>
        <end position="512"/>
    </location>
</feature>
<feature type="region of interest" description="Disordered" evidence="6">
    <location>
        <begin position="35"/>
        <end position="75"/>
    </location>
</feature>
<evidence type="ECO:0000313" key="8">
    <source>
        <dbReference type="Proteomes" id="UP001159364"/>
    </source>
</evidence>
<evidence type="ECO:0000256" key="4">
    <source>
        <dbReference type="ARBA" id="ARBA00023242"/>
    </source>
</evidence>
<comment type="caution">
    <text evidence="7">The sequence shown here is derived from an EMBL/GenBank/DDBJ whole genome shotgun (WGS) entry which is preliminary data.</text>
</comment>
<feature type="region of interest" description="SAW" evidence="5">
    <location>
        <begin position="618"/>
        <end position="693"/>
    </location>
</feature>
<dbReference type="Proteomes" id="UP001159364">
    <property type="component" value="Linkage Group LG11"/>
</dbReference>